<keyword evidence="3" id="KW-1185">Reference proteome</keyword>
<keyword evidence="2" id="KW-0418">Kinase</keyword>
<proteinExistence type="predicted"/>
<dbReference type="Proteomes" id="UP000830055">
    <property type="component" value="Chromosome"/>
</dbReference>
<dbReference type="InterPro" id="IPR029068">
    <property type="entry name" value="Glyas_Bleomycin-R_OHBP_Dase"/>
</dbReference>
<protein>
    <submittedName>
        <fullName evidence="2">Polyphosphate kinase</fullName>
    </submittedName>
</protein>
<feature type="domain" description="Glyoxalase-like" evidence="1">
    <location>
        <begin position="11"/>
        <end position="183"/>
    </location>
</feature>
<sequence>MRNFAMPRTFLDHIAVTALSLEAGNAFVTECLGVVPQAGGEHPRMGTHNSLLRLGDTTYLEVIAPNPAAPPPTRPRWFALDCLTPQSPPCLSAWVVRTPDIHATAAAASENLGVVESMSRGTLNWLITIPADGSIPLASGAPALIEWQAANHPAANLEDKGLSLAALEIIHPDPDRLTRLVSSLQLEAPVSVVPTASAATTRLIAHINTPQGMRVLSAPHAIP</sequence>
<accession>A0ABM7W7Y7</accession>
<dbReference type="SUPFAM" id="SSF54593">
    <property type="entry name" value="Glyoxalase/Bleomycin resistance protein/Dihydroxybiphenyl dioxygenase"/>
    <property type="match status" value="1"/>
</dbReference>
<dbReference type="Pfam" id="PF13468">
    <property type="entry name" value="Glyoxalase_3"/>
    <property type="match status" value="1"/>
</dbReference>
<evidence type="ECO:0000313" key="3">
    <source>
        <dbReference type="Proteomes" id="UP000830055"/>
    </source>
</evidence>
<dbReference type="InterPro" id="IPR025870">
    <property type="entry name" value="Glyoxalase-like_dom"/>
</dbReference>
<dbReference type="GO" id="GO:0016301">
    <property type="term" value="F:kinase activity"/>
    <property type="evidence" value="ECO:0007669"/>
    <property type="project" value="UniProtKB-KW"/>
</dbReference>
<organism evidence="2 3">
    <name type="scientific">Desulfofustis limnaeus</name>
    <dbReference type="NCBI Taxonomy" id="2740163"/>
    <lineage>
        <taxon>Bacteria</taxon>
        <taxon>Pseudomonadati</taxon>
        <taxon>Thermodesulfobacteriota</taxon>
        <taxon>Desulfobulbia</taxon>
        <taxon>Desulfobulbales</taxon>
        <taxon>Desulfocapsaceae</taxon>
        <taxon>Desulfofustis</taxon>
    </lineage>
</organism>
<dbReference type="EMBL" id="AP025516">
    <property type="protein sequence ID" value="BDD86993.1"/>
    <property type="molecule type" value="Genomic_DNA"/>
</dbReference>
<evidence type="ECO:0000259" key="1">
    <source>
        <dbReference type="Pfam" id="PF13468"/>
    </source>
</evidence>
<reference evidence="2 3" key="1">
    <citation type="submission" date="2022-01" db="EMBL/GenBank/DDBJ databases">
        <title>Desulfofustis limnae sp. nov., a novel mesophilic sulfate-reducing bacterium isolated from marsh soil.</title>
        <authorList>
            <person name="Watanabe M."/>
            <person name="Takahashi A."/>
            <person name="Kojima H."/>
            <person name="Fukui M."/>
        </authorList>
    </citation>
    <scope>NUCLEOTIDE SEQUENCE [LARGE SCALE GENOMIC DNA]</scope>
    <source>
        <strain evidence="2 3">PPLL</strain>
    </source>
</reference>
<name>A0ABM7W7Y7_9BACT</name>
<dbReference type="Gene3D" id="3.10.180.10">
    <property type="entry name" value="2,3-Dihydroxybiphenyl 1,2-Dioxygenase, domain 1"/>
    <property type="match status" value="1"/>
</dbReference>
<keyword evidence="2" id="KW-0808">Transferase</keyword>
<gene>
    <name evidence="2" type="ORF">DPPLL_13580</name>
</gene>
<evidence type="ECO:0000313" key="2">
    <source>
        <dbReference type="EMBL" id="BDD86993.1"/>
    </source>
</evidence>